<accession>A0A098E527</accession>
<dbReference type="VEuPathDB" id="FungiDB:FGRAMPH1_01G19555"/>
<reference evidence="2 3" key="2">
    <citation type="journal article" date="2010" name="Nature">
        <title>Comparative genomics reveals mobile pathogenicity chromosomes in Fusarium.</title>
        <authorList>
            <person name="Ma L.J."/>
            <person name="van der Does H.C."/>
            <person name="Borkovich K.A."/>
            <person name="Coleman J.J."/>
            <person name="Daboussi M.J."/>
            <person name="Di Pietro A."/>
            <person name="Dufresne M."/>
            <person name="Freitag M."/>
            <person name="Grabherr M."/>
            <person name="Henrissat B."/>
            <person name="Houterman P.M."/>
            <person name="Kang S."/>
            <person name="Shim W.B."/>
            <person name="Woloshuk C."/>
            <person name="Xie X."/>
            <person name="Xu J.R."/>
            <person name="Antoniw J."/>
            <person name="Baker S.E."/>
            <person name="Bluhm B.H."/>
            <person name="Breakspear A."/>
            <person name="Brown D.W."/>
            <person name="Butchko R.A."/>
            <person name="Chapman S."/>
            <person name="Coulson R."/>
            <person name="Coutinho P.M."/>
            <person name="Danchin E.G."/>
            <person name="Diener A."/>
            <person name="Gale L.R."/>
            <person name="Gardiner D.M."/>
            <person name="Goff S."/>
            <person name="Hammond-Kosack K.E."/>
            <person name="Hilburn K."/>
            <person name="Hua-Van A."/>
            <person name="Jonkers W."/>
            <person name="Kazan K."/>
            <person name="Kodira C.D."/>
            <person name="Koehrsen M."/>
            <person name="Kumar L."/>
            <person name="Lee Y.H."/>
            <person name="Li L."/>
            <person name="Manners J.M."/>
            <person name="Miranda-Saavedra D."/>
            <person name="Mukherjee M."/>
            <person name="Park G."/>
            <person name="Park J."/>
            <person name="Park S.Y."/>
            <person name="Proctor R.H."/>
            <person name="Regev A."/>
            <person name="Ruiz-Roldan M.C."/>
            <person name="Sain D."/>
            <person name="Sakthikumar S."/>
            <person name="Sykes S."/>
            <person name="Schwartz D.C."/>
            <person name="Turgeon B.G."/>
            <person name="Wapinski I."/>
            <person name="Yoder O."/>
            <person name="Young S."/>
            <person name="Zeng Q."/>
            <person name="Zhou S."/>
            <person name="Galagan J."/>
            <person name="Cuomo C.A."/>
            <person name="Kistler H.C."/>
            <person name="Rep M."/>
        </authorList>
    </citation>
    <scope>GENOME REANNOTATION</scope>
    <source>
        <strain evidence="3">ATCC MYA-4620 / CBS 123657 / FGSC 9075 / NRRL 31084 / PH-1</strain>
        <strain evidence="2">PH-1 / ATCC MYA-4620 / FGSC 9075 / NRRL 31084</strain>
    </source>
</reference>
<dbReference type="KEGG" id="fgr:FGSG_12870"/>
<protein>
    <submittedName>
        <fullName evidence="1">Chromosome 3, complete genome</fullName>
    </submittedName>
</protein>
<dbReference type="EnsemblFungi" id="CEF88872">
    <property type="protein sequence ID" value="CEF88872"/>
    <property type="gene ID" value="FGRRES_12870"/>
</dbReference>
<dbReference type="AlphaFoldDB" id="I1S7P5"/>
<evidence type="ECO:0000313" key="3">
    <source>
        <dbReference type="Proteomes" id="UP000070720"/>
    </source>
</evidence>
<dbReference type="EMBL" id="HG970334">
    <property type="protein sequence ID" value="CEF88872.1"/>
    <property type="molecule type" value="Genomic_DNA"/>
</dbReference>
<reference evidence="2 3" key="1">
    <citation type="journal article" date="2007" name="Science">
        <title>The Fusarium graminearum genome reveals a link between localized polymorphism and pathogen specialization.</title>
        <authorList>
            <person name="Cuomo C.A."/>
            <person name="Gueldener U."/>
            <person name="Xu J.-R."/>
            <person name="Trail F."/>
            <person name="Turgeon B.G."/>
            <person name="Di Pietro A."/>
            <person name="Walton J.D."/>
            <person name="Ma L.-J."/>
            <person name="Baker S.E."/>
            <person name="Rep M."/>
            <person name="Adam G."/>
            <person name="Antoniw J."/>
            <person name="Baldwin T."/>
            <person name="Calvo S.E."/>
            <person name="Chang Y.-L."/>
            <person name="DeCaprio D."/>
            <person name="Gale L.R."/>
            <person name="Gnerre S."/>
            <person name="Goswami R.S."/>
            <person name="Hammond-Kosack K."/>
            <person name="Harris L.J."/>
            <person name="Hilburn K."/>
            <person name="Kennell J.C."/>
            <person name="Kroken S."/>
            <person name="Magnuson J.K."/>
            <person name="Mannhaupt G."/>
            <person name="Mauceli E.W."/>
            <person name="Mewes H.-W."/>
            <person name="Mitterbauer R."/>
            <person name="Muehlbauer G."/>
            <person name="Muensterkoetter M."/>
            <person name="Nelson D."/>
            <person name="O'Donnell K."/>
            <person name="Ouellet T."/>
            <person name="Qi W."/>
            <person name="Quesneville H."/>
            <person name="Roncero M.I.G."/>
            <person name="Seong K.-Y."/>
            <person name="Tetko I.V."/>
            <person name="Urban M."/>
            <person name="Waalwijk C."/>
            <person name="Ward T.J."/>
            <person name="Yao J."/>
            <person name="Birren B.W."/>
            <person name="Kistler H.C."/>
        </authorList>
    </citation>
    <scope>NUCLEOTIDE SEQUENCE [LARGE SCALE GENOMIC DNA]</scope>
    <source>
        <strain evidence="3">ATCC MYA-4620 / CBS 123657 / FGSC 9075 / NRRL 31084 / PH-1</strain>
        <strain evidence="2">PH-1 / ATCC MYA-4620 / FGSC 9075 / NRRL 31084</strain>
    </source>
</reference>
<reference evidence="1 3" key="3">
    <citation type="journal article" date="2015" name="BMC Genomics">
        <title>The completed genome sequence of the pathogenic ascomycete fungus Fusarium graminearum.</title>
        <authorList>
            <person name="King R."/>
            <person name="Urban M."/>
            <person name="Hammond-Kosack M.C."/>
            <person name="Hassani-Pak K."/>
            <person name="Hammond-Kosack K.E."/>
        </authorList>
    </citation>
    <scope>NUCLEOTIDE SEQUENCE [LARGE SCALE GENOMIC DNA]</scope>
    <source>
        <strain evidence="3">ATCC MYA-4620 / CBS 123657 / FGSC 9075 / NRRL 31084 / PH-1</strain>
        <strain evidence="1">PH-1</strain>
    </source>
</reference>
<reference evidence="2" key="4">
    <citation type="submission" date="2017-01" db="UniProtKB">
        <authorList>
            <consortium name="EnsemblFungi"/>
        </authorList>
    </citation>
    <scope>IDENTIFICATION</scope>
    <source>
        <strain evidence="2">PH-1 / ATCC MYA-4620 / FGSC 9075 / NRRL 31084</strain>
    </source>
</reference>
<name>I1S7P5_GIBZE</name>
<dbReference type="RefSeq" id="XP_011324758.1">
    <property type="nucleotide sequence ID" value="XM_011326456.1"/>
</dbReference>
<dbReference type="HOGENOM" id="CLU_2121313_0_0_1"/>
<dbReference type="InParanoid" id="I1S7P5"/>
<organism evidence="1 3">
    <name type="scientific">Gibberella zeae (strain ATCC MYA-4620 / CBS 123657 / FGSC 9075 / NRRL 31084 / PH-1)</name>
    <name type="common">Wheat head blight fungus</name>
    <name type="synonym">Fusarium graminearum</name>
    <dbReference type="NCBI Taxonomy" id="229533"/>
    <lineage>
        <taxon>Eukaryota</taxon>
        <taxon>Fungi</taxon>
        <taxon>Dikarya</taxon>
        <taxon>Ascomycota</taxon>
        <taxon>Pezizomycotina</taxon>
        <taxon>Sordariomycetes</taxon>
        <taxon>Hypocreomycetidae</taxon>
        <taxon>Hypocreales</taxon>
        <taxon>Nectriaceae</taxon>
        <taxon>Fusarium</taxon>
    </lineage>
</organism>
<dbReference type="Proteomes" id="UP000070720">
    <property type="component" value="Chromosome 3"/>
</dbReference>
<sequence length="114" mass="13356">MSQSVTPENTDMLAILHHHRIVDISRKQARVRVQVAKQTDSSKQPIFRFGTSSPFLLSKKDVPLRNQQRIWWRLSLCAWHWQHLRVDFYGDKSTHSLLLVLSPAIAGEEKRREN</sequence>
<keyword evidence="3" id="KW-1185">Reference proteome</keyword>
<gene>
    <name evidence="1" type="ORF">FGRAMPH1_01T19555</name>
</gene>
<proteinExistence type="predicted"/>
<evidence type="ECO:0000313" key="1">
    <source>
        <dbReference type="EMBL" id="CEF88872.1"/>
    </source>
</evidence>
<accession>I1S7P5</accession>
<evidence type="ECO:0000313" key="2">
    <source>
        <dbReference type="EnsemblFungi" id="CEF88872"/>
    </source>
</evidence>